<keyword evidence="2" id="KW-0472">Membrane</keyword>
<dbReference type="GO" id="GO:0015920">
    <property type="term" value="P:lipopolysaccharide transport"/>
    <property type="evidence" value="ECO:0007669"/>
    <property type="project" value="TreeGrafter"/>
</dbReference>
<evidence type="ECO:0000313" key="4">
    <source>
        <dbReference type="EMBL" id="SVB55246.1"/>
    </source>
</evidence>
<reference evidence="4" key="1">
    <citation type="submission" date="2018-05" db="EMBL/GenBank/DDBJ databases">
        <authorList>
            <person name="Lanie J.A."/>
            <person name="Ng W.-L."/>
            <person name="Kazmierczak K.M."/>
            <person name="Andrzejewski T.M."/>
            <person name="Davidsen T.M."/>
            <person name="Wayne K.J."/>
            <person name="Tettelin H."/>
            <person name="Glass J.I."/>
            <person name="Rusch D."/>
            <person name="Podicherti R."/>
            <person name="Tsui H.-C.T."/>
            <person name="Winkler M.E."/>
        </authorList>
    </citation>
    <scope>NUCLEOTIDE SEQUENCE</scope>
</reference>
<dbReference type="AlphaFoldDB" id="A0A382EWZ1"/>
<dbReference type="HAMAP" id="MF_01186">
    <property type="entry name" value="LPS_assembly_LptE"/>
    <property type="match status" value="1"/>
</dbReference>
<evidence type="ECO:0000256" key="2">
    <source>
        <dbReference type="ARBA" id="ARBA00023136"/>
    </source>
</evidence>
<evidence type="ECO:0000256" key="1">
    <source>
        <dbReference type="ARBA" id="ARBA00022729"/>
    </source>
</evidence>
<keyword evidence="3" id="KW-0998">Cell outer membrane</keyword>
<name>A0A382EWZ1_9ZZZZ</name>
<sequence>MLLSGCGFHLRGQIEFSPLLAVPYVNGKDSQFMSALNVGLRQSGLLPTKDPSKATAIIDLIAVEFDRKVISIDSRGVATGYLLTYKVSYRVVNRSGKVLIENAQVGLKRNLTYQSTQVLQKEAEESALTKTMIDDIVRQMVRRLGSVSYSRIRARGFALVSPQLQVAGS</sequence>
<proteinExistence type="inferred from homology"/>
<dbReference type="PANTHER" id="PTHR38098:SF1">
    <property type="entry name" value="LPS-ASSEMBLY LIPOPROTEIN LPTE"/>
    <property type="match status" value="1"/>
</dbReference>
<dbReference type="EMBL" id="UINC01046793">
    <property type="protein sequence ID" value="SVB55246.1"/>
    <property type="molecule type" value="Genomic_DNA"/>
</dbReference>
<dbReference type="InterPro" id="IPR007485">
    <property type="entry name" value="LPS_assembly_LptE"/>
</dbReference>
<keyword evidence="1" id="KW-0732">Signal</keyword>
<accession>A0A382EWZ1</accession>
<gene>
    <name evidence="4" type="ORF">METZ01_LOCUS208100</name>
</gene>
<evidence type="ECO:0000256" key="3">
    <source>
        <dbReference type="ARBA" id="ARBA00023237"/>
    </source>
</evidence>
<organism evidence="4">
    <name type="scientific">marine metagenome</name>
    <dbReference type="NCBI Taxonomy" id="408172"/>
    <lineage>
        <taxon>unclassified sequences</taxon>
        <taxon>metagenomes</taxon>
        <taxon>ecological metagenomes</taxon>
    </lineage>
</organism>
<dbReference type="GO" id="GO:0019867">
    <property type="term" value="C:outer membrane"/>
    <property type="evidence" value="ECO:0007669"/>
    <property type="project" value="InterPro"/>
</dbReference>
<dbReference type="PANTHER" id="PTHR38098">
    <property type="entry name" value="LPS-ASSEMBLY LIPOPROTEIN LPTE"/>
    <property type="match status" value="1"/>
</dbReference>
<dbReference type="Gene3D" id="3.30.160.150">
    <property type="entry name" value="Lipoprotein like domain"/>
    <property type="match status" value="1"/>
</dbReference>
<evidence type="ECO:0008006" key="5">
    <source>
        <dbReference type="Google" id="ProtNLM"/>
    </source>
</evidence>
<dbReference type="Pfam" id="PF04390">
    <property type="entry name" value="LptE"/>
    <property type="match status" value="1"/>
</dbReference>
<dbReference type="GO" id="GO:0043165">
    <property type="term" value="P:Gram-negative-bacterium-type cell outer membrane assembly"/>
    <property type="evidence" value="ECO:0007669"/>
    <property type="project" value="InterPro"/>
</dbReference>
<dbReference type="GO" id="GO:1990351">
    <property type="term" value="C:transporter complex"/>
    <property type="evidence" value="ECO:0007669"/>
    <property type="project" value="TreeGrafter"/>
</dbReference>
<protein>
    <recommendedName>
        <fullName evidence="5">LPS-assembly lipoprotein LptE</fullName>
    </recommendedName>
</protein>
<dbReference type="GO" id="GO:0001530">
    <property type="term" value="F:lipopolysaccharide binding"/>
    <property type="evidence" value="ECO:0007669"/>
    <property type="project" value="TreeGrafter"/>
</dbReference>